<protein>
    <recommendedName>
        <fullName evidence="3">CopG family transcriptional regulator</fullName>
    </recommendedName>
</protein>
<dbReference type="Gene3D" id="1.10.1220.10">
    <property type="entry name" value="Met repressor-like"/>
    <property type="match status" value="1"/>
</dbReference>
<dbReference type="Proteomes" id="UP001600165">
    <property type="component" value="Unassembled WGS sequence"/>
</dbReference>
<accession>A0ABW6IA69</accession>
<reference evidence="1 2" key="1">
    <citation type="submission" date="2024-10" db="EMBL/GenBank/DDBJ databases">
        <authorList>
            <person name="Ratan Roy A."/>
            <person name="Morales Sandoval P.H."/>
            <person name="De Los Santos Villalobos S."/>
            <person name="Chakraborty S."/>
            <person name="Mukherjee J."/>
        </authorList>
    </citation>
    <scope>NUCLEOTIDE SEQUENCE [LARGE SCALE GENOMIC DNA]</scope>
    <source>
        <strain evidence="1 2">S1</strain>
    </source>
</reference>
<name>A0ABW6IA69_9CYAN</name>
<comment type="caution">
    <text evidence="1">The sequence shown here is derived from an EMBL/GenBank/DDBJ whole genome shotgun (WGS) entry which is preliminary data.</text>
</comment>
<sequence length="75" mass="8754">MKRIVALNFRMNAKRKPEFRVFTDEDLATLVKTLAALKNSSISELFNEALELWLAQPEQQKLIEKHNLDKIDEPD</sequence>
<keyword evidence="2" id="KW-1185">Reference proteome</keyword>
<evidence type="ECO:0000313" key="2">
    <source>
        <dbReference type="Proteomes" id="UP001600165"/>
    </source>
</evidence>
<dbReference type="EMBL" id="JBHZOL010000012">
    <property type="protein sequence ID" value="MFE4105046.1"/>
    <property type="molecule type" value="Genomic_DNA"/>
</dbReference>
<dbReference type="InterPro" id="IPR013321">
    <property type="entry name" value="Arc_rbn_hlx_hlx"/>
</dbReference>
<organism evidence="1 2">
    <name type="scientific">Almyronema epifaneia S1</name>
    <dbReference type="NCBI Taxonomy" id="2991925"/>
    <lineage>
        <taxon>Bacteria</taxon>
        <taxon>Bacillati</taxon>
        <taxon>Cyanobacteriota</taxon>
        <taxon>Cyanophyceae</taxon>
        <taxon>Nodosilineales</taxon>
        <taxon>Nodosilineaceae</taxon>
        <taxon>Almyronema</taxon>
        <taxon>Almyronema epifaneia</taxon>
    </lineage>
</organism>
<gene>
    <name evidence="1" type="ORF">ACFVKH_02070</name>
</gene>
<evidence type="ECO:0008006" key="3">
    <source>
        <dbReference type="Google" id="ProtNLM"/>
    </source>
</evidence>
<evidence type="ECO:0000313" key="1">
    <source>
        <dbReference type="EMBL" id="MFE4105046.1"/>
    </source>
</evidence>
<dbReference type="RefSeq" id="WP_377960964.1">
    <property type="nucleotide sequence ID" value="NZ_JBHZOL010000012.1"/>
</dbReference>
<proteinExistence type="predicted"/>